<organism evidence="1 2">
    <name type="scientific">Ilex paraguariensis</name>
    <name type="common">yerba mate</name>
    <dbReference type="NCBI Taxonomy" id="185542"/>
    <lineage>
        <taxon>Eukaryota</taxon>
        <taxon>Viridiplantae</taxon>
        <taxon>Streptophyta</taxon>
        <taxon>Embryophyta</taxon>
        <taxon>Tracheophyta</taxon>
        <taxon>Spermatophyta</taxon>
        <taxon>Magnoliopsida</taxon>
        <taxon>eudicotyledons</taxon>
        <taxon>Gunneridae</taxon>
        <taxon>Pentapetalae</taxon>
        <taxon>asterids</taxon>
        <taxon>campanulids</taxon>
        <taxon>Aquifoliales</taxon>
        <taxon>Aquifoliaceae</taxon>
        <taxon>Ilex</taxon>
    </lineage>
</organism>
<evidence type="ECO:0000313" key="2">
    <source>
        <dbReference type="Proteomes" id="UP001642360"/>
    </source>
</evidence>
<sequence length="174" mass="19210">IFVKDVDSGSVKSQFRAVIPVRYQHYVSIKVALWIIPILDTSSKTCASVITISGLLLYHPKGVATFLFVPPLVAMPAFKLLFVHGKCPSLYPIVSLPWRSTSSVILNQQSSSPRHPVTFYVDVHSGVNSLEHLLVYTPSGYVIKLELLPSIEAELNKSDLATQSGSYVHSQDEE</sequence>
<gene>
    <name evidence="1" type="ORF">ILEXP_LOCUS21383</name>
</gene>
<comment type="caution">
    <text evidence="1">The sequence shown here is derived from an EMBL/GenBank/DDBJ whole genome shotgun (WGS) entry which is preliminary data.</text>
</comment>
<protein>
    <submittedName>
        <fullName evidence="1">Uncharacterized protein</fullName>
    </submittedName>
</protein>
<evidence type="ECO:0000313" key="1">
    <source>
        <dbReference type="EMBL" id="CAK9153135.1"/>
    </source>
</evidence>
<dbReference type="Proteomes" id="UP001642360">
    <property type="component" value="Unassembled WGS sequence"/>
</dbReference>
<name>A0ABC8SBE4_9AQUA</name>
<keyword evidence="2" id="KW-1185">Reference proteome</keyword>
<dbReference type="AlphaFoldDB" id="A0ABC8SBE4"/>
<reference evidence="1 2" key="1">
    <citation type="submission" date="2024-02" db="EMBL/GenBank/DDBJ databases">
        <authorList>
            <person name="Vignale AGUSTIN F."/>
            <person name="Sosa J E."/>
            <person name="Modenutti C."/>
        </authorList>
    </citation>
    <scope>NUCLEOTIDE SEQUENCE [LARGE SCALE GENOMIC DNA]</scope>
</reference>
<accession>A0ABC8SBE4</accession>
<feature type="non-terminal residue" evidence="1">
    <location>
        <position position="1"/>
    </location>
</feature>
<dbReference type="EMBL" id="CAUOFW020002357">
    <property type="protein sequence ID" value="CAK9153135.1"/>
    <property type="molecule type" value="Genomic_DNA"/>
</dbReference>
<proteinExistence type="predicted"/>